<accession>A0ABZ0UAV6</accession>
<reference evidence="1" key="1">
    <citation type="submission" date="2023-10" db="EMBL/GenBank/DDBJ databases">
        <title>Genome sequence of Blautia coccoides DSM 935.</title>
        <authorList>
            <person name="Boeer T."/>
            <person name="Bengelsdorf F.R."/>
            <person name="Daniel R."/>
            <person name="Poehlein A."/>
        </authorList>
    </citation>
    <scope>NUCLEOTIDE SEQUENCE [LARGE SCALE GENOMIC DNA]</scope>
    <source>
        <strain evidence="1">DSM 935</strain>
    </source>
</reference>
<dbReference type="Pfam" id="PF18954">
    <property type="entry name" value="DUF5697"/>
    <property type="match status" value="1"/>
</dbReference>
<dbReference type="InterPro" id="IPR043752">
    <property type="entry name" value="DUF5697"/>
</dbReference>
<dbReference type="Proteomes" id="UP001325248">
    <property type="component" value="Chromosome"/>
</dbReference>
<protein>
    <submittedName>
        <fullName evidence="1">Uncharacterized protein</fullName>
    </submittedName>
</protein>
<gene>
    <name evidence="1" type="ORF">BLCOC_07320</name>
</gene>
<keyword evidence="2" id="KW-1185">Reference proteome</keyword>
<name>A0ABZ0UAV6_9FIRM</name>
<evidence type="ECO:0000313" key="2">
    <source>
        <dbReference type="Proteomes" id="UP001325248"/>
    </source>
</evidence>
<evidence type="ECO:0000313" key="1">
    <source>
        <dbReference type="EMBL" id="WPX72396.1"/>
    </source>
</evidence>
<organism evidence="1 2">
    <name type="scientific">Blautia producta</name>
    <dbReference type="NCBI Taxonomy" id="33035"/>
    <lineage>
        <taxon>Bacteria</taxon>
        <taxon>Bacillati</taxon>
        <taxon>Bacillota</taxon>
        <taxon>Clostridia</taxon>
        <taxon>Lachnospirales</taxon>
        <taxon>Lachnospiraceae</taxon>
        <taxon>Blautia</taxon>
    </lineage>
</organism>
<proteinExistence type="predicted"/>
<dbReference type="EMBL" id="CP136422">
    <property type="protein sequence ID" value="WPX72396.1"/>
    <property type="molecule type" value="Genomic_DNA"/>
</dbReference>
<sequence>MKTRNEIYNREGERLIRMITTYHALLYEQVLLLFPRNKESLKTFINSLIKQGRIFYDRQQNVLCDCEDSALHVDYGLIAAFWVLLDFKHAILYHTSGNFPVKLHFFAQDEAYEIIYAATGQEALLNHTLSITPESDAIRLVILENQSQAQTLQIPKVSAYCLVSTDGTVSYYQKK</sequence>